<accession>A0ABY0V4R0</accession>
<evidence type="ECO:0000256" key="5">
    <source>
        <dbReference type="ARBA" id="ARBA00023136"/>
    </source>
</evidence>
<dbReference type="Proteomes" id="UP000198976">
    <property type="component" value="Chromosome I"/>
</dbReference>
<comment type="similarity">
    <text evidence="7">Belongs to the CrgA family.</text>
</comment>
<keyword evidence="2 7" id="KW-0132">Cell division</keyword>
<organism evidence="9 10">
    <name type="scientific">Schaalia radingae</name>
    <dbReference type="NCBI Taxonomy" id="131110"/>
    <lineage>
        <taxon>Bacteria</taxon>
        <taxon>Bacillati</taxon>
        <taxon>Actinomycetota</taxon>
        <taxon>Actinomycetes</taxon>
        <taxon>Actinomycetales</taxon>
        <taxon>Actinomycetaceae</taxon>
        <taxon>Schaalia</taxon>
    </lineage>
</organism>
<dbReference type="Pfam" id="PF06781">
    <property type="entry name" value="CrgA"/>
    <property type="match status" value="1"/>
</dbReference>
<keyword evidence="1 7" id="KW-1003">Cell membrane</keyword>
<proteinExistence type="inferred from homology"/>
<evidence type="ECO:0000256" key="3">
    <source>
        <dbReference type="ARBA" id="ARBA00022692"/>
    </source>
</evidence>
<evidence type="ECO:0000256" key="8">
    <source>
        <dbReference type="SAM" id="MobiDB-lite"/>
    </source>
</evidence>
<feature type="transmembrane region" description="Helical" evidence="7">
    <location>
        <begin position="34"/>
        <end position="55"/>
    </location>
</feature>
<evidence type="ECO:0000256" key="4">
    <source>
        <dbReference type="ARBA" id="ARBA00022989"/>
    </source>
</evidence>
<keyword evidence="5 7" id="KW-0472">Membrane</keyword>
<feature type="transmembrane region" description="Helical" evidence="7">
    <location>
        <begin position="67"/>
        <end position="85"/>
    </location>
</feature>
<feature type="compositionally biased region" description="Basic residues" evidence="8">
    <location>
        <begin position="1"/>
        <end position="10"/>
    </location>
</feature>
<keyword evidence="6 7" id="KW-0131">Cell cycle</keyword>
<dbReference type="HAMAP" id="MF_00631">
    <property type="entry name" value="CrgA"/>
    <property type="match status" value="1"/>
</dbReference>
<reference evidence="9 10" key="1">
    <citation type="submission" date="2016-10" db="EMBL/GenBank/DDBJ databases">
        <authorList>
            <person name="Varghese N."/>
            <person name="Submissions S."/>
        </authorList>
    </citation>
    <scope>NUCLEOTIDE SEQUENCE [LARGE SCALE GENOMIC DNA]</scope>
    <source>
        <strain evidence="9 10">DSM 9169</strain>
    </source>
</reference>
<keyword evidence="10" id="KW-1185">Reference proteome</keyword>
<feature type="region of interest" description="Disordered" evidence="8">
    <location>
        <begin position="1"/>
        <end position="25"/>
    </location>
</feature>
<dbReference type="EMBL" id="LT629792">
    <property type="protein sequence ID" value="SDT85516.1"/>
    <property type="molecule type" value="Genomic_DNA"/>
</dbReference>
<keyword evidence="4 7" id="KW-1133">Transmembrane helix</keyword>
<gene>
    <name evidence="7" type="primary">crgA</name>
    <name evidence="9" type="ORF">SAMN04489714_0084</name>
</gene>
<sequence>MAESKKRKRKSGEVAEQDTEVHSWTEDIPMSPSWWAPAFITLLIVGLVWVMVYYISSARFPIPGISWWNLVIGFGIMLIGFLMTLRWR</sequence>
<dbReference type="RefSeq" id="WP_058237648.1">
    <property type="nucleotide sequence ID" value="NZ_LT629792.1"/>
</dbReference>
<keyword evidence="3 7" id="KW-0812">Transmembrane</keyword>
<name>A0ABY0V4R0_9ACTO</name>
<evidence type="ECO:0000256" key="1">
    <source>
        <dbReference type="ARBA" id="ARBA00022475"/>
    </source>
</evidence>
<comment type="function">
    <text evidence="7">Involved in cell division.</text>
</comment>
<evidence type="ECO:0000313" key="10">
    <source>
        <dbReference type="Proteomes" id="UP000198976"/>
    </source>
</evidence>
<evidence type="ECO:0000313" key="9">
    <source>
        <dbReference type="EMBL" id="SDT85516.1"/>
    </source>
</evidence>
<dbReference type="InterPro" id="IPR009619">
    <property type="entry name" value="CrgA"/>
</dbReference>
<evidence type="ECO:0000256" key="2">
    <source>
        <dbReference type="ARBA" id="ARBA00022618"/>
    </source>
</evidence>
<protein>
    <recommendedName>
        <fullName evidence="7">Cell division protein CrgA</fullName>
    </recommendedName>
</protein>
<evidence type="ECO:0000256" key="7">
    <source>
        <dbReference type="HAMAP-Rule" id="MF_00631"/>
    </source>
</evidence>
<evidence type="ECO:0000256" key="6">
    <source>
        <dbReference type="ARBA" id="ARBA00023306"/>
    </source>
</evidence>
<comment type="subcellular location">
    <subcellularLocation>
        <location evidence="7">Cell membrane</location>
        <topology evidence="7">Multi-pass membrane protein</topology>
    </subcellularLocation>
</comment>